<dbReference type="Gene3D" id="1.25.40.90">
    <property type="match status" value="1"/>
</dbReference>
<name>A0AAD9QN59_ACRCE</name>
<evidence type="ECO:0000313" key="3">
    <source>
        <dbReference type="Proteomes" id="UP001249851"/>
    </source>
</evidence>
<feature type="non-terminal residue" evidence="2">
    <location>
        <position position="1"/>
    </location>
</feature>
<keyword evidence="2" id="KW-0418">Kinase</keyword>
<evidence type="ECO:0000313" key="2">
    <source>
        <dbReference type="EMBL" id="KAK2564021.1"/>
    </source>
</evidence>
<dbReference type="Pfam" id="PF00790">
    <property type="entry name" value="VHS"/>
    <property type="match status" value="1"/>
</dbReference>
<gene>
    <name evidence="2" type="ORF">P5673_012234</name>
</gene>
<proteinExistence type="predicted"/>
<dbReference type="GO" id="GO:0031623">
    <property type="term" value="P:receptor internalization"/>
    <property type="evidence" value="ECO:0007669"/>
    <property type="project" value="TreeGrafter"/>
</dbReference>
<dbReference type="InterPro" id="IPR002014">
    <property type="entry name" value="VHS_dom"/>
</dbReference>
<evidence type="ECO:0000259" key="1">
    <source>
        <dbReference type="PROSITE" id="PS50179"/>
    </source>
</evidence>
<reference evidence="2" key="2">
    <citation type="journal article" date="2023" name="Science">
        <title>Genomic signatures of disease resistance in endangered staghorn corals.</title>
        <authorList>
            <person name="Vollmer S.V."/>
            <person name="Selwyn J.D."/>
            <person name="Despard B.A."/>
            <person name="Roesel C.L."/>
        </authorList>
    </citation>
    <scope>NUCLEOTIDE SEQUENCE</scope>
    <source>
        <strain evidence="2">K2</strain>
    </source>
</reference>
<protein>
    <submittedName>
        <fullName evidence="2">Hepatocyte growth factor-regulated tyrosine kinase substrate</fullName>
    </submittedName>
</protein>
<dbReference type="InterPro" id="IPR008942">
    <property type="entry name" value="ENTH_VHS"/>
</dbReference>
<dbReference type="GO" id="GO:0005769">
    <property type="term" value="C:early endosome"/>
    <property type="evidence" value="ECO:0007669"/>
    <property type="project" value="TreeGrafter"/>
</dbReference>
<dbReference type="PANTHER" id="PTHR46275:SF1">
    <property type="entry name" value="HEPATOCYTE GROWTH FACTOR-REGULATED TYROSINE KINASE SUBSTRATE"/>
    <property type="match status" value="1"/>
</dbReference>
<dbReference type="AlphaFoldDB" id="A0AAD9QN59"/>
<dbReference type="PANTHER" id="PTHR46275">
    <property type="entry name" value="HEPATOCYTE GROWTH FACTOR-REGULATED TYROSINE KINASE SUBSTRATE"/>
    <property type="match status" value="1"/>
</dbReference>
<dbReference type="GO" id="GO:0043130">
    <property type="term" value="F:ubiquitin binding"/>
    <property type="evidence" value="ECO:0007669"/>
    <property type="project" value="InterPro"/>
</dbReference>
<sequence>KATSQLLLEPDWDSILQICDYIRQEDVIPKYAVAIMKRKIYDKNPHVARYGLIVLEACVKNCGAPMHKEVATKDMMDSFRELAKVSTEC</sequence>
<dbReference type="SMART" id="SM00288">
    <property type="entry name" value="VHS"/>
    <property type="match status" value="1"/>
</dbReference>
<comment type="caution">
    <text evidence="2">The sequence shown here is derived from an EMBL/GenBank/DDBJ whole genome shotgun (WGS) entry which is preliminary data.</text>
</comment>
<dbReference type="GO" id="GO:0032456">
    <property type="term" value="P:endocytic recycling"/>
    <property type="evidence" value="ECO:0007669"/>
    <property type="project" value="TreeGrafter"/>
</dbReference>
<dbReference type="PROSITE" id="PS50179">
    <property type="entry name" value="VHS"/>
    <property type="match status" value="1"/>
</dbReference>
<keyword evidence="2" id="KW-0808">Transferase</keyword>
<dbReference type="EMBL" id="JARQWQ010000023">
    <property type="protein sequence ID" value="KAK2564021.1"/>
    <property type="molecule type" value="Genomic_DNA"/>
</dbReference>
<dbReference type="InterPro" id="IPR017073">
    <property type="entry name" value="HGS/VPS27"/>
</dbReference>
<organism evidence="2 3">
    <name type="scientific">Acropora cervicornis</name>
    <name type="common">Staghorn coral</name>
    <dbReference type="NCBI Taxonomy" id="6130"/>
    <lineage>
        <taxon>Eukaryota</taxon>
        <taxon>Metazoa</taxon>
        <taxon>Cnidaria</taxon>
        <taxon>Anthozoa</taxon>
        <taxon>Hexacorallia</taxon>
        <taxon>Scleractinia</taxon>
        <taxon>Astrocoeniina</taxon>
        <taxon>Acroporidae</taxon>
        <taxon>Acropora</taxon>
    </lineage>
</organism>
<keyword evidence="3" id="KW-1185">Reference proteome</keyword>
<dbReference type="Proteomes" id="UP001249851">
    <property type="component" value="Unassembled WGS sequence"/>
</dbReference>
<dbReference type="GO" id="GO:0016301">
    <property type="term" value="F:kinase activity"/>
    <property type="evidence" value="ECO:0007669"/>
    <property type="project" value="UniProtKB-KW"/>
</dbReference>
<dbReference type="GO" id="GO:0035091">
    <property type="term" value="F:phosphatidylinositol binding"/>
    <property type="evidence" value="ECO:0007669"/>
    <property type="project" value="InterPro"/>
</dbReference>
<dbReference type="SUPFAM" id="SSF48464">
    <property type="entry name" value="ENTH/VHS domain"/>
    <property type="match status" value="1"/>
</dbReference>
<feature type="domain" description="VHS" evidence="1">
    <location>
        <begin position="2"/>
        <end position="89"/>
    </location>
</feature>
<accession>A0AAD9QN59</accession>
<reference evidence="2" key="1">
    <citation type="journal article" date="2023" name="G3 (Bethesda)">
        <title>Whole genome assembly and annotation of the endangered Caribbean coral Acropora cervicornis.</title>
        <authorList>
            <person name="Selwyn J.D."/>
            <person name="Vollmer S.V."/>
        </authorList>
    </citation>
    <scope>NUCLEOTIDE SEQUENCE</scope>
    <source>
        <strain evidence="2">K2</strain>
    </source>
</reference>